<dbReference type="InterPro" id="IPR025681">
    <property type="entry name" value="COOH-NH2_lig"/>
</dbReference>
<dbReference type="EMBL" id="BMHP01000002">
    <property type="protein sequence ID" value="GGD64084.1"/>
    <property type="molecule type" value="Genomic_DNA"/>
</dbReference>
<accession>A0A917DT28</accession>
<dbReference type="RefSeq" id="WP_188992058.1">
    <property type="nucleotide sequence ID" value="NZ_BMHP01000002.1"/>
</dbReference>
<dbReference type="AlphaFoldDB" id="A0A917DT28"/>
<gene>
    <name evidence="1" type="ORF">GCM10010911_22280</name>
</gene>
<proteinExistence type="predicted"/>
<dbReference type="Proteomes" id="UP000612456">
    <property type="component" value="Unassembled WGS sequence"/>
</dbReference>
<keyword evidence="2" id="KW-1185">Reference proteome</keyword>
<comment type="caution">
    <text evidence="1">The sequence shown here is derived from an EMBL/GenBank/DDBJ whole genome shotgun (WGS) entry which is preliminary data.</text>
</comment>
<organism evidence="1 2">
    <name type="scientific">Paenibacillus nasutitermitis</name>
    <dbReference type="NCBI Taxonomy" id="1652958"/>
    <lineage>
        <taxon>Bacteria</taxon>
        <taxon>Bacillati</taxon>
        <taxon>Bacillota</taxon>
        <taxon>Bacilli</taxon>
        <taxon>Bacillales</taxon>
        <taxon>Paenibacillaceae</taxon>
        <taxon>Paenibacillus</taxon>
    </lineage>
</organism>
<reference evidence="1" key="1">
    <citation type="journal article" date="2014" name="Int. J. Syst. Evol. Microbiol.">
        <title>Complete genome sequence of Corynebacterium casei LMG S-19264T (=DSM 44701T), isolated from a smear-ripened cheese.</title>
        <authorList>
            <consortium name="US DOE Joint Genome Institute (JGI-PGF)"/>
            <person name="Walter F."/>
            <person name="Albersmeier A."/>
            <person name="Kalinowski J."/>
            <person name="Ruckert C."/>
        </authorList>
    </citation>
    <scope>NUCLEOTIDE SEQUENCE</scope>
    <source>
        <strain evidence="1">CGMCC 1.15178</strain>
    </source>
</reference>
<reference evidence="1" key="2">
    <citation type="submission" date="2020-09" db="EMBL/GenBank/DDBJ databases">
        <authorList>
            <person name="Sun Q."/>
            <person name="Zhou Y."/>
        </authorList>
    </citation>
    <scope>NUCLEOTIDE SEQUENCE</scope>
    <source>
        <strain evidence="1">CGMCC 1.15178</strain>
    </source>
</reference>
<dbReference type="Pfam" id="PF14395">
    <property type="entry name" value="COOH-NH2_lig"/>
    <property type="match status" value="1"/>
</dbReference>
<evidence type="ECO:0000313" key="1">
    <source>
        <dbReference type="EMBL" id="GGD64084.1"/>
    </source>
</evidence>
<evidence type="ECO:0000313" key="2">
    <source>
        <dbReference type="Proteomes" id="UP000612456"/>
    </source>
</evidence>
<sequence length="470" mass="51259">MSGTVWYWDGGNRMDCKPQAWIDGMPSPGDAVVVCGAARLPSSWRLEGEPLIINGGASAFSLTDPEQIRFKLEQSGVAVAALDGEEAEQANSLPLRLFTVTLFNLQPLSVTRHRPDSVLKISNSEPYTQKIAYSHHLYRPLTRLAAKALYALGLDMGLVTLHAQDAGRCEVVSVTLPQQQEVGLSPWKEAIQSFASAIARDAAMNRDARRGRILLGADPEFLLLGPSGKVVSAARYLEGGWGAGCDAVIIGGRIRYPVAELRPEPASTVIGLAANLRRLLGQAALRITDSSLRWSAGGMPVRGFALGGHIHLSGVLLSGRLLRQLDSYMAMPLAMVESSAEHARRPRYGFLGDFRMQPHGGFEYRTLPSWLHSPAAAKAVFALSLLCALESGQLSYRPAEEPEAVTAYYKGNRELLRTHYLEPLASSMAATSSYRELAVYIEPLLEAAARGKVWDVKADIRQKWRIAPYI</sequence>
<evidence type="ECO:0008006" key="3">
    <source>
        <dbReference type="Google" id="ProtNLM"/>
    </source>
</evidence>
<name>A0A917DT28_9BACL</name>
<protein>
    <recommendedName>
        <fullName evidence="3">Phage phiEco32-like COOH.NH2 ligase-type 2</fullName>
    </recommendedName>
</protein>